<evidence type="ECO:0000313" key="1">
    <source>
        <dbReference type="EMBL" id="OLN86428.1"/>
    </source>
</evidence>
<keyword evidence="2" id="KW-1185">Reference proteome</keyword>
<organism evidence="1 2">
    <name type="scientific">Colletotrichum chlorophyti</name>
    <dbReference type="NCBI Taxonomy" id="708187"/>
    <lineage>
        <taxon>Eukaryota</taxon>
        <taxon>Fungi</taxon>
        <taxon>Dikarya</taxon>
        <taxon>Ascomycota</taxon>
        <taxon>Pezizomycotina</taxon>
        <taxon>Sordariomycetes</taxon>
        <taxon>Hypocreomycetidae</taxon>
        <taxon>Glomerellales</taxon>
        <taxon>Glomerellaceae</taxon>
        <taxon>Colletotrichum</taxon>
    </lineage>
</organism>
<sequence>MGDAVRGLLLHLGQDIADDLGVVIRGVFGARDVDGDIAELGPREGVVEVVLEEVVLWQVLEVGVLYEREVGGLEEADIHGGLSVGVRTRGGRWSFSYMRHEAGSRCRRQLGGRKAERRGVVELVVNGIGRGTGEGR</sequence>
<comment type="caution">
    <text evidence="1">The sequence shown here is derived from an EMBL/GenBank/DDBJ whole genome shotgun (WGS) entry which is preliminary data.</text>
</comment>
<proteinExistence type="predicted"/>
<dbReference type="AlphaFoldDB" id="A0A1Q8RQ31"/>
<dbReference type="Proteomes" id="UP000186583">
    <property type="component" value="Unassembled WGS sequence"/>
</dbReference>
<dbReference type="EMBL" id="MPGH01000130">
    <property type="protein sequence ID" value="OLN86428.1"/>
    <property type="molecule type" value="Genomic_DNA"/>
</dbReference>
<protein>
    <submittedName>
        <fullName evidence="1">Uncharacterized protein</fullName>
    </submittedName>
</protein>
<accession>A0A1Q8RQ31</accession>
<gene>
    <name evidence="1" type="ORF">CCHL11_06393</name>
</gene>
<name>A0A1Q8RQ31_9PEZI</name>
<reference evidence="1 2" key="1">
    <citation type="submission" date="2016-11" db="EMBL/GenBank/DDBJ databases">
        <title>Draft Genome Assembly of Colletotrichum chlorophyti a pathogen of herbaceous plants.</title>
        <authorList>
            <person name="Gan P."/>
            <person name="Narusaka M."/>
            <person name="Tsushima A."/>
            <person name="Narusaka Y."/>
            <person name="Takano Y."/>
            <person name="Shirasu K."/>
        </authorList>
    </citation>
    <scope>NUCLEOTIDE SEQUENCE [LARGE SCALE GENOMIC DNA]</scope>
    <source>
        <strain evidence="1 2">NTL11</strain>
    </source>
</reference>
<evidence type="ECO:0000313" key="2">
    <source>
        <dbReference type="Proteomes" id="UP000186583"/>
    </source>
</evidence>